<sequence length="380" mass="40781">MMPIDGANGAEIPSAGVADAAPGTVPGAPVLDAREIHVRFPLARDWRGRAVRHAHALNGVSLQVRRGEAFGIVGESGCGKSTLAAVLMGLLRPTGGELRRLPRADGRRTDVQIVFQDPQSSLDPRLPAWKVIIEPLVAAGRRGAAAWPRDGGAPPAAGPRGRNGAVRCGRMDKAALRARADALALRVGLRPEQLDRYVHEFSGGQRQRIAIARALATEPDVIVLDEPTSALDVSVQAQILNLLRELRRAHGLTYVLISHNVSVVRYLCDRVAVMYLGQVVEQGPAADVLESPRHPYTRELLDAVPRLDRPWPEDAPAAPAELPGNVVLPQGCFFRGRCPWATAGCERPQALLARPGAPQHVYRCHVAGQQASVRQASEGS</sequence>
<dbReference type="InterPro" id="IPR013563">
    <property type="entry name" value="Oligopep_ABC_C"/>
</dbReference>
<dbReference type="InterPro" id="IPR050319">
    <property type="entry name" value="ABC_transp_ATP-bind"/>
</dbReference>
<keyword evidence="4" id="KW-0547">Nucleotide-binding</keyword>
<organism evidence="7 8">
    <name type="scientific">Castellaniella defragrans</name>
    <name type="common">Alcaligenes defragrans</name>
    <dbReference type="NCBI Taxonomy" id="75697"/>
    <lineage>
        <taxon>Bacteria</taxon>
        <taxon>Pseudomonadati</taxon>
        <taxon>Pseudomonadota</taxon>
        <taxon>Betaproteobacteria</taxon>
        <taxon>Burkholderiales</taxon>
        <taxon>Alcaligenaceae</taxon>
        <taxon>Castellaniella</taxon>
    </lineage>
</organism>
<dbReference type="CDD" id="cd03257">
    <property type="entry name" value="ABC_NikE_OppD_transporters"/>
    <property type="match status" value="1"/>
</dbReference>
<dbReference type="RefSeq" id="WP_244978303.1">
    <property type="nucleotide sequence ID" value="NZ_JACHIB010000016.1"/>
</dbReference>
<dbReference type="NCBIfam" id="TIGR01727">
    <property type="entry name" value="oligo_HPY"/>
    <property type="match status" value="1"/>
</dbReference>
<dbReference type="InterPro" id="IPR003439">
    <property type="entry name" value="ABC_transporter-like_ATP-bd"/>
</dbReference>
<evidence type="ECO:0000256" key="1">
    <source>
        <dbReference type="ARBA" id="ARBA00005417"/>
    </source>
</evidence>
<dbReference type="Pfam" id="PF00005">
    <property type="entry name" value="ABC_tran"/>
    <property type="match status" value="1"/>
</dbReference>
<comment type="similarity">
    <text evidence="1">Belongs to the ABC transporter superfamily.</text>
</comment>
<dbReference type="GO" id="GO:0005524">
    <property type="term" value="F:ATP binding"/>
    <property type="evidence" value="ECO:0007669"/>
    <property type="project" value="UniProtKB-KW"/>
</dbReference>
<dbReference type="SMART" id="SM00382">
    <property type="entry name" value="AAA"/>
    <property type="match status" value="1"/>
</dbReference>
<evidence type="ECO:0000313" key="7">
    <source>
        <dbReference type="EMBL" id="MBB6084713.1"/>
    </source>
</evidence>
<evidence type="ECO:0000259" key="6">
    <source>
        <dbReference type="PROSITE" id="PS50893"/>
    </source>
</evidence>
<dbReference type="EMBL" id="JACHIB010000016">
    <property type="protein sequence ID" value="MBB6084713.1"/>
    <property type="molecule type" value="Genomic_DNA"/>
</dbReference>
<dbReference type="InterPro" id="IPR027417">
    <property type="entry name" value="P-loop_NTPase"/>
</dbReference>
<gene>
    <name evidence="7" type="ORF">HNR28_002760</name>
</gene>
<dbReference type="PANTHER" id="PTHR43776">
    <property type="entry name" value="TRANSPORT ATP-BINDING PROTEIN"/>
    <property type="match status" value="1"/>
</dbReference>
<dbReference type="PROSITE" id="PS50893">
    <property type="entry name" value="ABC_TRANSPORTER_2"/>
    <property type="match status" value="1"/>
</dbReference>
<keyword evidence="2" id="KW-0813">Transport</keyword>
<evidence type="ECO:0000256" key="2">
    <source>
        <dbReference type="ARBA" id="ARBA00022448"/>
    </source>
</evidence>
<dbReference type="PANTHER" id="PTHR43776:SF7">
    <property type="entry name" value="D,D-DIPEPTIDE TRANSPORT ATP-BINDING PROTEIN DDPF-RELATED"/>
    <property type="match status" value="1"/>
</dbReference>
<protein>
    <submittedName>
        <fullName evidence="7">Peptide/nickel transport system ATP-binding protein</fullName>
    </submittedName>
</protein>
<keyword evidence="3" id="KW-0472">Membrane</keyword>
<dbReference type="SUPFAM" id="SSF52540">
    <property type="entry name" value="P-loop containing nucleoside triphosphate hydrolases"/>
    <property type="match status" value="1"/>
</dbReference>
<dbReference type="Pfam" id="PF08352">
    <property type="entry name" value="oligo_HPY"/>
    <property type="match status" value="1"/>
</dbReference>
<evidence type="ECO:0000313" key="8">
    <source>
        <dbReference type="Proteomes" id="UP000541136"/>
    </source>
</evidence>
<evidence type="ECO:0000256" key="5">
    <source>
        <dbReference type="ARBA" id="ARBA00022840"/>
    </source>
</evidence>
<dbReference type="Proteomes" id="UP000541136">
    <property type="component" value="Unassembled WGS sequence"/>
</dbReference>
<comment type="caution">
    <text evidence="7">The sequence shown here is derived from an EMBL/GenBank/DDBJ whole genome shotgun (WGS) entry which is preliminary data.</text>
</comment>
<dbReference type="GO" id="GO:0055085">
    <property type="term" value="P:transmembrane transport"/>
    <property type="evidence" value="ECO:0007669"/>
    <property type="project" value="UniProtKB-ARBA"/>
</dbReference>
<evidence type="ECO:0000256" key="3">
    <source>
        <dbReference type="ARBA" id="ARBA00022475"/>
    </source>
</evidence>
<reference evidence="7 8" key="1">
    <citation type="submission" date="2020-08" db="EMBL/GenBank/DDBJ databases">
        <title>Genomic Encyclopedia of Type Strains, Phase IV (KMG-IV): sequencing the most valuable type-strain genomes for metagenomic binning, comparative biology and taxonomic classification.</title>
        <authorList>
            <person name="Goeker M."/>
        </authorList>
    </citation>
    <scope>NUCLEOTIDE SEQUENCE [LARGE SCALE GENOMIC DNA]</scope>
    <source>
        <strain evidence="7 8">DSM 12141</strain>
    </source>
</reference>
<evidence type="ECO:0000256" key="4">
    <source>
        <dbReference type="ARBA" id="ARBA00022741"/>
    </source>
</evidence>
<name>A0A7W9TPV6_CASDE</name>
<dbReference type="InterPro" id="IPR017871">
    <property type="entry name" value="ABC_transporter-like_CS"/>
</dbReference>
<keyword evidence="5 7" id="KW-0067">ATP-binding</keyword>
<dbReference type="AlphaFoldDB" id="A0A7W9TPV6"/>
<dbReference type="InterPro" id="IPR003593">
    <property type="entry name" value="AAA+_ATPase"/>
</dbReference>
<proteinExistence type="inferred from homology"/>
<dbReference type="GO" id="GO:0016887">
    <property type="term" value="F:ATP hydrolysis activity"/>
    <property type="evidence" value="ECO:0007669"/>
    <property type="project" value="InterPro"/>
</dbReference>
<dbReference type="PROSITE" id="PS00211">
    <property type="entry name" value="ABC_TRANSPORTER_1"/>
    <property type="match status" value="1"/>
</dbReference>
<dbReference type="GO" id="GO:0015833">
    <property type="term" value="P:peptide transport"/>
    <property type="evidence" value="ECO:0007669"/>
    <property type="project" value="InterPro"/>
</dbReference>
<feature type="domain" description="ABC transporter" evidence="6">
    <location>
        <begin position="31"/>
        <end position="301"/>
    </location>
</feature>
<accession>A0A7W9TPV6</accession>
<keyword evidence="3" id="KW-1003">Cell membrane</keyword>
<dbReference type="Gene3D" id="3.40.50.300">
    <property type="entry name" value="P-loop containing nucleotide triphosphate hydrolases"/>
    <property type="match status" value="1"/>
</dbReference>